<comment type="caution">
    <text evidence="2">The sequence shown here is derived from an EMBL/GenBank/DDBJ whole genome shotgun (WGS) entry which is preliminary data.</text>
</comment>
<organism evidence="2">
    <name type="scientific">Bradyrhizobium quebecense</name>
    <dbReference type="NCBI Taxonomy" id="2748629"/>
    <lineage>
        <taxon>Bacteria</taxon>
        <taxon>Pseudomonadati</taxon>
        <taxon>Pseudomonadota</taxon>
        <taxon>Alphaproteobacteria</taxon>
        <taxon>Hyphomicrobiales</taxon>
        <taxon>Nitrobacteraceae</taxon>
        <taxon>Bradyrhizobium</taxon>
    </lineage>
</organism>
<dbReference type="InterPro" id="IPR016181">
    <property type="entry name" value="Acyl_CoA_acyltransferase"/>
</dbReference>
<dbReference type="InterPro" id="IPR000182">
    <property type="entry name" value="GNAT_dom"/>
</dbReference>
<accession>A0A974AIY6</accession>
<protein>
    <submittedName>
        <fullName evidence="2">N-acetyltransferase</fullName>
    </submittedName>
</protein>
<gene>
    <name evidence="2" type="ORF">HU230_31280</name>
</gene>
<reference evidence="2" key="1">
    <citation type="submission" date="2020-06" db="EMBL/GenBank/DDBJ databases">
        <title>Whole Genome Sequence of Bradyrhizobium sp. Strain 66S1MB.</title>
        <authorList>
            <person name="Bromfield E."/>
            <person name="Cloutier S."/>
        </authorList>
    </citation>
    <scope>NUCLEOTIDE SEQUENCE</scope>
    <source>
        <strain evidence="2">66S1MB</strain>
    </source>
</reference>
<dbReference type="EMBL" id="JABWSX010000001">
    <property type="protein sequence ID" value="NVL10198.1"/>
    <property type="molecule type" value="Genomic_DNA"/>
</dbReference>
<dbReference type="SUPFAM" id="SSF55729">
    <property type="entry name" value="Acyl-CoA N-acyltransferases (Nat)"/>
    <property type="match status" value="1"/>
</dbReference>
<evidence type="ECO:0000313" key="2">
    <source>
        <dbReference type="EMBL" id="NVL10198.1"/>
    </source>
</evidence>
<dbReference type="Pfam" id="PF13508">
    <property type="entry name" value="Acetyltransf_7"/>
    <property type="match status" value="1"/>
</dbReference>
<dbReference type="Gene3D" id="3.40.630.30">
    <property type="match status" value="1"/>
</dbReference>
<proteinExistence type="predicted"/>
<dbReference type="GO" id="GO:0016747">
    <property type="term" value="F:acyltransferase activity, transferring groups other than amino-acyl groups"/>
    <property type="evidence" value="ECO:0007669"/>
    <property type="project" value="InterPro"/>
</dbReference>
<dbReference type="AlphaFoldDB" id="A0A974AIY6"/>
<sequence>MQIRDERDEEDAAAISRVTAAAFANAPHSSGTEARIVAALRQAGALTISLAAVSDDGSIVGHVAFSPVQIDRTAGRWYGLGPISVVPEMQRQGIGRALIREDLARLAAINASGCVLLGDPAYYSRFGFVSDPALTYAGEPSPYFQRLLLRGDPPNGDVSYHRAFDVR</sequence>
<evidence type="ECO:0000259" key="1">
    <source>
        <dbReference type="PROSITE" id="PS51186"/>
    </source>
</evidence>
<name>A0A974AIY6_9BRAD</name>
<dbReference type="CDD" id="cd04301">
    <property type="entry name" value="NAT_SF"/>
    <property type="match status" value="1"/>
</dbReference>
<dbReference type="RefSeq" id="WP_176533503.1">
    <property type="nucleotide sequence ID" value="NZ_CP088022.1"/>
</dbReference>
<feature type="domain" description="N-acetyltransferase" evidence="1">
    <location>
        <begin position="1"/>
        <end position="150"/>
    </location>
</feature>
<dbReference type="PROSITE" id="PS51186">
    <property type="entry name" value="GNAT"/>
    <property type="match status" value="1"/>
</dbReference>